<dbReference type="RefSeq" id="XP_018934474.2">
    <property type="nucleotide sequence ID" value="XM_019078929.2"/>
</dbReference>
<evidence type="ECO:0000256" key="8">
    <source>
        <dbReference type="ARBA" id="ARBA00023288"/>
    </source>
</evidence>
<evidence type="ECO:0000256" key="10">
    <source>
        <dbReference type="SAM" id="SignalP"/>
    </source>
</evidence>
<dbReference type="InterPro" id="IPR045860">
    <property type="entry name" value="Snake_toxin-like_sf"/>
</dbReference>
<sequence>MNKIFLGIFAVALYFAVGQALRCYECKVGLWDLCFTTKKDCNAGEHCFSGLGTAAGFMDIKKKGCLEVTECNKTENVNFPSSSNTTVYKMTKTCCSADLCNSAPAHFHVSAISMAFAAISSVFTVKFLI</sequence>
<dbReference type="PANTHER" id="PTHR47613:SF1">
    <property type="entry name" value="SPERM ACROSOME MEMBRANE-ASSOCIATED PROTEIN 4"/>
    <property type="match status" value="1"/>
</dbReference>
<evidence type="ECO:0000256" key="2">
    <source>
        <dbReference type="ARBA" id="ARBA00022475"/>
    </source>
</evidence>
<evidence type="ECO:0000256" key="6">
    <source>
        <dbReference type="ARBA" id="ARBA00023157"/>
    </source>
</evidence>
<keyword evidence="8" id="KW-0449">Lipoprotein</keyword>
<evidence type="ECO:0000313" key="13">
    <source>
        <dbReference type="Proteomes" id="UP000694427"/>
    </source>
</evidence>
<evidence type="ECO:0000313" key="14">
    <source>
        <dbReference type="RefSeq" id="XP_018934474.2"/>
    </source>
</evidence>
<evidence type="ECO:0000256" key="1">
    <source>
        <dbReference type="ARBA" id="ARBA00004609"/>
    </source>
</evidence>
<feature type="chain" id="PRO_5044675574" evidence="10">
    <location>
        <begin position="21"/>
        <end position="129"/>
    </location>
</feature>
<dbReference type="InterPro" id="IPR016054">
    <property type="entry name" value="LY6_UPA_recep-like"/>
</dbReference>
<keyword evidence="7" id="KW-0325">Glycoprotein</keyword>
<comment type="subcellular location">
    <subcellularLocation>
        <location evidence="1">Cell membrane</location>
        <topology evidence="1">Lipid-anchor</topology>
        <topology evidence="1">GPI-anchor</topology>
    </subcellularLocation>
</comment>
<dbReference type="Proteomes" id="UP001155660">
    <property type="component" value="Chromosome B19"/>
</dbReference>
<name>A0A8C1KBC7_CYPCA</name>
<reference evidence="14" key="1">
    <citation type="submission" date="2025-04" db="UniProtKB">
        <authorList>
            <consortium name="RefSeq"/>
        </authorList>
    </citation>
    <scope>IDENTIFICATION</scope>
    <source>
        <tissue evidence="14">Muscle</tissue>
    </source>
</reference>
<dbReference type="Pfam" id="PF00021">
    <property type="entry name" value="UPAR_LY6"/>
    <property type="match status" value="1"/>
</dbReference>
<keyword evidence="4 10" id="KW-0732">Signal</keyword>
<dbReference type="KEGG" id="ccar:109061843"/>
<protein>
    <submittedName>
        <fullName evidence="12">Sperm acrosome associated 4 like</fullName>
    </submittedName>
    <submittedName>
        <fullName evidence="14">Sperm acrosome membrane-associated protein 4-like</fullName>
    </submittedName>
</protein>
<keyword evidence="3" id="KW-0336">GPI-anchor</keyword>
<proteinExistence type="inferred from homology"/>
<evidence type="ECO:0000256" key="7">
    <source>
        <dbReference type="ARBA" id="ARBA00023180"/>
    </source>
</evidence>
<evidence type="ECO:0000256" key="4">
    <source>
        <dbReference type="ARBA" id="ARBA00022729"/>
    </source>
</evidence>
<comment type="similarity">
    <text evidence="9">Belongs to the SPACA4/bouncer family.</text>
</comment>
<dbReference type="GO" id="GO:0035036">
    <property type="term" value="P:sperm-egg recognition"/>
    <property type="evidence" value="ECO:0007669"/>
    <property type="project" value="TreeGrafter"/>
</dbReference>
<dbReference type="PANTHER" id="PTHR47613">
    <property type="entry name" value="SPERM ACROSOME MEMBRANE-ASSOCIATED PROTEIN 4"/>
    <property type="match status" value="1"/>
</dbReference>
<dbReference type="InterPro" id="IPR046354">
    <property type="entry name" value="SPACA4/Bouncer"/>
</dbReference>
<dbReference type="SUPFAM" id="SSF57302">
    <property type="entry name" value="Snake toxin-like"/>
    <property type="match status" value="1"/>
</dbReference>
<keyword evidence="5" id="KW-0472">Membrane</keyword>
<evidence type="ECO:0000259" key="11">
    <source>
        <dbReference type="Pfam" id="PF00021"/>
    </source>
</evidence>
<evidence type="ECO:0000256" key="5">
    <source>
        <dbReference type="ARBA" id="ARBA00023136"/>
    </source>
</evidence>
<dbReference type="Proteomes" id="UP000694427">
    <property type="component" value="Unplaced"/>
</dbReference>
<dbReference type="Gene3D" id="2.10.60.10">
    <property type="entry name" value="CD59"/>
    <property type="match status" value="1"/>
</dbReference>
<accession>A0A8C1KBC7</accession>
<feature type="signal peptide" evidence="10">
    <location>
        <begin position="1"/>
        <end position="20"/>
    </location>
</feature>
<keyword evidence="13" id="KW-1185">Reference proteome</keyword>
<dbReference type="AlphaFoldDB" id="A0A8C1KBC7"/>
<dbReference type="GeneID" id="109061843"/>
<gene>
    <name evidence="12 14" type="primary">LOC109061843</name>
</gene>
<dbReference type="GO" id="GO:0098552">
    <property type="term" value="C:side of membrane"/>
    <property type="evidence" value="ECO:0007669"/>
    <property type="project" value="UniProtKB-KW"/>
</dbReference>
<keyword evidence="2" id="KW-1003">Cell membrane</keyword>
<evidence type="ECO:0000256" key="3">
    <source>
        <dbReference type="ARBA" id="ARBA00022622"/>
    </source>
</evidence>
<evidence type="ECO:0000256" key="9">
    <source>
        <dbReference type="ARBA" id="ARBA00029446"/>
    </source>
</evidence>
<dbReference type="OrthoDB" id="5962859at2759"/>
<reference evidence="12" key="2">
    <citation type="submission" date="2025-05" db="UniProtKB">
        <authorList>
            <consortium name="Ensembl"/>
        </authorList>
    </citation>
    <scope>IDENTIFICATION</scope>
</reference>
<dbReference type="Ensembl" id="ENSCCRT00010047188.1">
    <property type="protein sequence ID" value="ENSCCRP00010043052.1"/>
    <property type="gene ID" value="ENSCCRG00010018288.1"/>
</dbReference>
<organism evidence="12 13">
    <name type="scientific">Cyprinus carpio</name>
    <name type="common">Common carp</name>
    <dbReference type="NCBI Taxonomy" id="7962"/>
    <lineage>
        <taxon>Eukaryota</taxon>
        <taxon>Metazoa</taxon>
        <taxon>Chordata</taxon>
        <taxon>Craniata</taxon>
        <taxon>Vertebrata</taxon>
        <taxon>Euteleostomi</taxon>
        <taxon>Actinopterygii</taxon>
        <taxon>Neopterygii</taxon>
        <taxon>Teleostei</taxon>
        <taxon>Ostariophysi</taxon>
        <taxon>Cypriniformes</taxon>
        <taxon>Cyprinidae</taxon>
        <taxon>Cyprininae</taxon>
        <taxon>Cyprinus</taxon>
    </lineage>
</organism>
<keyword evidence="6" id="KW-1015">Disulfide bond</keyword>
<evidence type="ECO:0000313" key="12">
    <source>
        <dbReference type="Ensembl" id="ENSCCRP00010043052.1"/>
    </source>
</evidence>
<feature type="domain" description="UPAR/Ly6" evidence="11">
    <location>
        <begin position="19"/>
        <end position="103"/>
    </location>
</feature>
<dbReference type="GO" id="GO:0005886">
    <property type="term" value="C:plasma membrane"/>
    <property type="evidence" value="ECO:0007669"/>
    <property type="project" value="UniProtKB-SubCell"/>
</dbReference>